<name>A0A1I4ZK99_9CLOT</name>
<sequence length="286" mass="33546">MAIYRQVHITFWTDPCLLEWSPEEKYFYLYLMTNPYTNQIGIYEISKKMISMQLGYSIDTVSILIKTMIDRQKILYSEDTNEVYLLNWIKYNKSSSPKVLSLVDKELAIVKNQGFARLYHDTCTSQGLKLKPLSIQYPYSMDTHPQKEQEQEQKEEQEEEQEKEQQQEKEVSVVVVDNLHADNIFSQFEKAGFGLASSFQAEKLSELEKHYGYEWTSDAIKKAALSNAFNLNYVEGILKNWKANGRNAKKPKYDKKGKEIKKDFTEREYDYDALERQLLGWDKKGG</sequence>
<dbReference type="PANTHER" id="PTHR37293:SF5">
    <property type="entry name" value="DNA REPLICATION PROTEIN"/>
    <property type="match status" value="1"/>
</dbReference>
<dbReference type="PANTHER" id="PTHR37293">
    <property type="entry name" value="PHAGE REPLICATION PROTEIN-RELATED"/>
    <property type="match status" value="1"/>
</dbReference>
<evidence type="ECO:0000313" key="4">
    <source>
        <dbReference type="EMBL" id="SFN50664.1"/>
    </source>
</evidence>
<reference evidence="4 5" key="1">
    <citation type="submission" date="2016-10" db="EMBL/GenBank/DDBJ databases">
        <authorList>
            <person name="de Groot N.N."/>
        </authorList>
    </citation>
    <scope>NUCLEOTIDE SEQUENCE [LARGE SCALE GENOMIC DNA]</scope>
    <source>
        <strain evidence="4 5">ML2</strain>
    </source>
</reference>
<dbReference type="EMBL" id="FOVK01000002">
    <property type="protein sequence ID" value="SFN50664.1"/>
    <property type="molecule type" value="Genomic_DNA"/>
</dbReference>
<keyword evidence="5" id="KW-1185">Reference proteome</keyword>
<evidence type="ECO:0000256" key="1">
    <source>
        <dbReference type="ARBA" id="ARBA00093462"/>
    </source>
</evidence>
<dbReference type="Proteomes" id="UP000181899">
    <property type="component" value="Unassembled WGS sequence"/>
</dbReference>
<dbReference type="NCBIfam" id="TIGR01446">
    <property type="entry name" value="DnaD_dom"/>
    <property type="match status" value="1"/>
</dbReference>
<dbReference type="Pfam" id="PF07261">
    <property type="entry name" value="DnaB_2"/>
    <property type="match status" value="1"/>
</dbReference>
<accession>A0A1I4ZK99</accession>
<dbReference type="InterPro" id="IPR034829">
    <property type="entry name" value="DnaD-like_sf"/>
</dbReference>
<feature type="compositionally biased region" description="Basic and acidic residues" evidence="2">
    <location>
        <begin position="144"/>
        <end position="154"/>
    </location>
</feature>
<evidence type="ECO:0000259" key="3">
    <source>
        <dbReference type="Pfam" id="PF07261"/>
    </source>
</evidence>
<protein>
    <submittedName>
        <fullName evidence="4">DnaD and phage-associated domain-containing protein</fullName>
    </submittedName>
</protein>
<organism evidence="4 5">
    <name type="scientific">Proteiniclasticum ruminis</name>
    <dbReference type="NCBI Taxonomy" id="398199"/>
    <lineage>
        <taxon>Bacteria</taxon>
        <taxon>Bacillati</taxon>
        <taxon>Bacillota</taxon>
        <taxon>Clostridia</taxon>
        <taxon>Eubacteriales</taxon>
        <taxon>Clostridiaceae</taxon>
        <taxon>Proteiniclasticum</taxon>
    </lineage>
</organism>
<dbReference type="Gene3D" id="1.10.10.630">
    <property type="entry name" value="DnaD domain-like"/>
    <property type="match status" value="1"/>
</dbReference>
<dbReference type="RefSeq" id="WP_074910979.1">
    <property type="nucleotide sequence ID" value="NZ_FOVK01000002.1"/>
</dbReference>
<evidence type="ECO:0000256" key="2">
    <source>
        <dbReference type="SAM" id="MobiDB-lite"/>
    </source>
</evidence>
<evidence type="ECO:0000313" key="5">
    <source>
        <dbReference type="Proteomes" id="UP000181899"/>
    </source>
</evidence>
<feature type="region of interest" description="Disordered" evidence="2">
    <location>
        <begin position="142"/>
        <end position="169"/>
    </location>
</feature>
<dbReference type="InterPro" id="IPR053162">
    <property type="entry name" value="DnaD"/>
</dbReference>
<gene>
    <name evidence="4" type="ORF">SAMN04488695_10228</name>
</gene>
<dbReference type="SUPFAM" id="SSF158499">
    <property type="entry name" value="DnaD domain-like"/>
    <property type="match status" value="1"/>
</dbReference>
<proteinExistence type="inferred from homology"/>
<dbReference type="OrthoDB" id="3199595at2"/>
<feature type="domain" description="DnaB/C C-terminal" evidence="3">
    <location>
        <begin position="185"/>
        <end position="245"/>
    </location>
</feature>
<dbReference type="AlphaFoldDB" id="A0A1I4ZK99"/>
<dbReference type="InterPro" id="IPR006343">
    <property type="entry name" value="DnaB/C_C"/>
</dbReference>
<comment type="similarity">
    <text evidence="1">Belongs to the DnaB/DnaD family.</text>
</comment>